<dbReference type="EMBL" id="CM056785">
    <property type="protein sequence ID" value="KAJ8727938.1"/>
    <property type="molecule type" value="Genomic_DNA"/>
</dbReference>
<name>A0ACC2QXQ5_9NEOP</name>
<dbReference type="Proteomes" id="UP001231649">
    <property type="component" value="Chromosome 9"/>
</dbReference>
<protein>
    <submittedName>
        <fullName evidence="1">Uncharacterized protein</fullName>
    </submittedName>
</protein>
<comment type="caution">
    <text evidence="1">The sequence shown here is derived from an EMBL/GenBank/DDBJ whole genome shotgun (WGS) entry which is preliminary data.</text>
</comment>
<organism evidence="1 2">
    <name type="scientific">Mythimna loreyi</name>
    <dbReference type="NCBI Taxonomy" id="667449"/>
    <lineage>
        <taxon>Eukaryota</taxon>
        <taxon>Metazoa</taxon>
        <taxon>Ecdysozoa</taxon>
        <taxon>Arthropoda</taxon>
        <taxon>Hexapoda</taxon>
        <taxon>Insecta</taxon>
        <taxon>Pterygota</taxon>
        <taxon>Neoptera</taxon>
        <taxon>Endopterygota</taxon>
        <taxon>Lepidoptera</taxon>
        <taxon>Glossata</taxon>
        <taxon>Ditrysia</taxon>
        <taxon>Noctuoidea</taxon>
        <taxon>Noctuidae</taxon>
        <taxon>Noctuinae</taxon>
        <taxon>Hadenini</taxon>
        <taxon>Mythimna</taxon>
    </lineage>
</organism>
<keyword evidence="2" id="KW-1185">Reference proteome</keyword>
<proteinExistence type="predicted"/>
<evidence type="ECO:0000313" key="2">
    <source>
        <dbReference type="Proteomes" id="UP001231649"/>
    </source>
</evidence>
<gene>
    <name evidence="1" type="ORF">PYW08_016323</name>
</gene>
<evidence type="ECO:0000313" key="1">
    <source>
        <dbReference type="EMBL" id="KAJ8727938.1"/>
    </source>
</evidence>
<accession>A0ACC2QXQ5</accession>
<reference evidence="1" key="1">
    <citation type="submission" date="2023-03" db="EMBL/GenBank/DDBJ databases">
        <title>Chromosome-level genomes of two armyworms, Mythimna separata and Mythimna loreyi, provide insights into the biosynthesis and reception of sex pheromones.</title>
        <authorList>
            <person name="Zhao H."/>
        </authorList>
    </citation>
    <scope>NUCLEOTIDE SEQUENCE</scope>
    <source>
        <strain evidence="1">BeijingLab</strain>
    </source>
</reference>
<sequence length="1271" mass="141944">MANIFTNTRRKCKGFRRGPPFGLWMWCIVIKCLISLPCIISKCQGVDISVSVYPEGMIRIHYGQPLEIFCVADKDGADNLEFYLGGKPVESVKVNETTRLLSLTNLKKQLVTYYCRNKLTNKQCTSRVLVDGPPSNVTDFGCISKNLDELNCTWTYPNNISVTSYQLTFLANGKPVTPCNATRNGDLRWCHWSSTSQPRYKQMEDHYYFVLTARNYFGTITQNFTINHFSIVKPDPPEQLRVLSNDSHSVLLQWKIPNNIVDFLPCPIVHRIEYQIAKIDNTAYFRSVDASYLPAKNKTYNFLLSNLPYAHMSYEVRIYIRSQLATEDKFWSDFSYVLFTTASEKPQRPPDTIAGAFDQSSYEDKRVIYVYWQQLEEYEEAGANFTYKVVAMKGSKHQTLLPDKNKSLSYVELTDTTFEAIDVFIWSINAIGSSVNSSHLYIPSKEDTVSLKVPSFTKLAYENGTYKLSWVGIKHIDNYTLFWCQHNTSQICTGRMNFTVLDPNQNTHVIDLPRDSRYQFAISANNGSKTSGMTWASCDISKDGIPMYGFPVKVNHDAPGKSFVRITWTMSCTLQEGIIKGYQITYCPVLATSIVCDTTSENKSTYYVSNPKQMEVNITDLKPYTTYQFFLALNTTYGLKTIENASTGVTTIEDTPTSPRNVVISDVQSDSLIISWDPPIQKNGIIGKYVISNNKEGDPEYWKVEKVVEKLHEKDEKKKNTTRMEYKLTGLEGFHNYTFTVQACNSAIRSCSKPSPDHGIFVRTRIGPPSMLKAPTVKNNPDYLTWERPDKPGGTVDLYQIRRVKDESTSPKIEILNTTNLSFSLIHCEGVDESETYQVRAVNYDEDPYHGMLADRTEVKLPLEQNKKLLEYPGPWSPPSSVACRSKDGLTMILILLAICAIIGMMYASIKLYKKYRKMEDIKPVLPSGLGIPEKDISKYAFGGWNPTNKDDKPSSDEMLLLPNSRTTVSTPETKQNTENNCGSSDHTDSTALSDTSRGAVERQASTSDDGSDSSLHLEGEPVRVDDNNGTQDEDSSNSETDNSRENSPYFSDKAFKKNPSGYVQQPVVNPVSGYVQSAPAPHASPIAKPAAQPASSSYVMAALAPPIFTTGVTPPSVPSQPPASSGYVMPEDAQAKSMMNFPKLGPSPTKIFGSESLPIMPTLPQPIKNGADSSYIQLQSLDALPSHKQPVRNAAPIKPPASSGYVSPGDAVINKHLNNMLSGGQLEESAILDPTMSPDAYCRFSWSTDPANDNLHSLLTDSHTLNLSKN</sequence>